<sequence>MSTRNTIAENTAPDDAATGFQRILLCVDSSVASERAAAFVRNLLGAGAHLRIIGVMENPRILIPMAPLAGLDLSAARGELMDDMQNALAKARASFAHLPAAAQAQLIDLAKHGGDVAHAMVDAARDFDADLLVLGSRQHHGLLRWVEGTVSEPVMRLAACAIILVPAHDEKQSNHAPQRLFFAIDGSETSQEALRIGARLAGPGAQLKVIYVVDRAIRYSDFVPIQLLEDAFIKEGNASIAKAREVLAELPFLALAHVETSIASTDITSDDIAHTIVREATAWGADLVVMGTHGRRGPARWMLGSVAGRVARMAESPLMLVHKSVS</sequence>
<protein>
    <submittedName>
        <fullName evidence="3">Universal stress family protein</fullName>
    </submittedName>
</protein>
<dbReference type="PRINTS" id="PR01438">
    <property type="entry name" value="UNVRSLSTRESS"/>
</dbReference>
<dbReference type="OrthoDB" id="8547832at2"/>
<dbReference type="InterPro" id="IPR006015">
    <property type="entry name" value="Universal_stress_UspA"/>
</dbReference>
<feature type="domain" description="UspA" evidence="2">
    <location>
        <begin position="179"/>
        <end position="322"/>
    </location>
</feature>
<feature type="domain" description="UspA" evidence="2">
    <location>
        <begin position="20"/>
        <end position="166"/>
    </location>
</feature>
<dbReference type="PANTHER" id="PTHR46268:SF6">
    <property type="entry name" value="UNIVERSAL STRESS PROTEIN UP12"/>
    <property type="match status" value="1"/>
</dbReference>
<gene>
    <name evidence="3" type="ORF">AWB68_08179</name>
</gene>
<name>A0A158L202_9BURK</name>
<dbReference type="Proteomes" id="UP000054770">
    <property type="component" value="Unassembled WGS sequence"/>
</dbReference>
<organism evidence="3 4">
    <name type="scientific">Caballeronia choica</name>
    <dbReference type="NCBI Taxonomy" id="326476"/>
    <lineage>
        <taxon>Bacteria</taxon>
        <taxon>Pseudomonadati</taxon>
        <taxon>Pseudomonadota</taxon>
        <taxon>Betaproteobacteria</taxon>
        <taxon>Burkholderiales</taxon>
        <taxon>Burkholderiaceae</taxon>
        <taxon>Caballeronia</taxon>
    </lineage>
</organism>
<evidence type="ECO:0000313" key="4">
    <source>
        <dbReference type="Proteomes" id="UP000054770"/>
    </source>
</evidence>
<dbReference type="SUPFAM" id="SSF52402">
    <property type="entry name" value="Adenine nucleotide alpha hydrolases-like"/>
    <property type="match status" value="2"/>
</dbReference>
<dbReference type="AlphaFoldDB" id="A0A158L202"/>
<dbReference type="CDD" id="cd00293">
    <property type="entry name" value="USP-like"/>
    <property type="match status" value="2"/>
</dbReference>
<dbReference type="InterPro" id="IPR014729">
    <property type="entry name" value="Rossmann-like_a/b/a_fold"/>
</dbReference>
<dbReference type="EMBL" id="FCON02000248">
    <property type="protein sequence ID" value="SAL86860.1"/>
    <property type="molecule type" value="Genomic_DNA"/>
</dbReference>
<comment type="caution">
    <text evidence="3">The sequence shown here is derived from an EMBL/GenBank/DDBJ whole genome shotgun (WGS) entry which is preliminary data.</text>
</comment>
<dbReference type="Pfam" id="PF00582">
    <property type="entry name" value="Usp"/>
    <property type="match status" value="2"/>
</dbReference>
<accession>A0A158L202</accession>
<dbReference type="Gene3D" id="3.40.50.620">
    <property type="entry name" value="HUPs"/>
    <property type="match status" value="2"/>
</dbReference>
<dbReference type="RefSeq" id="WP_087649925.1">
    <property type="nucleotide sequence ID" value="NZ_FCON02000248.1"/>
</dbReference>
<dbReference type="PANTHER" id="PTHR46268">
    <property type="entry name" value="STRESS RESPONSE PROTEIN NHAX"/>
    <property type="match status" value="1"/>
</dbReference>
<keyword evidence="4" id="KW-1185">Reference proteome</keyword>
<evidence type="ECO:0000256" key="1">
    <source>
        <dbReference type="ARBA" id="ARBA00008791"/>
    </source>
</evidence>
<reference evidence="3" key="1">
    <citation type="submission" date="2016-01" db="EMBL/GenBank/DDBJ databases">
        <authorList>
            <person name="Peeters C."/>
        </authorList>
    </citation>
    <scope>NUCLEOTIDE SEQUENCE [LARGE SCALE GENOMIC DNA]</scope>
    <source>
        <strain evidence="3">LMG 22940</strain>
    </source>
</reference>
<comment type="similarity">
    <text evidence="1">Belongs to the universal stress protein A family.</text>
</comment>
<evidence type="ECO:0000313" key="3">
    <source>
        <dbReference type="EMBL" id="SAL86860.1"/>
    </source>
</evidence>
<proteinExistence type="inferred from homology"/>
<dbReference type="InterPro" id="IPR006016">
    <property type="entry name" value="UspA"/>
</dbReference>
<evidence type="ECO:0000259" key="2">
    <source>
        <dbReference type="Pfam" id="PF00582"/>
    </source>
</evidence>